<dbReference type="Proteomes" id="UP000565579">
    <property type="component" value="Unassembled WGS sequence"/>
</dbReference>
<dbReference type="RefSeq" id="WP_312903396.1">
    <property type="nucleotide sequence ID" value="NZ_BAAAXY010000070.1"/>
</dbReference>
<dbReference type="InterPro" id="IPR029039">
    <property type="entry name" value="Flavoprotein-like_sf"/>
</dbReference>
<dbReference type="NCBIfam" id="TIGR01755">
    <property type="entry name" value="flav_wrbA"/>
    <property type="match status" value="1"/>
</dbReference>
<evidence type="ECO:0000259" key="2">
    <source>
        <dbReference type="PROSITE" id="PS50902"/>
    </source>
</evidence>
<proteinExistence type="inferred from homology"/>
<feature type="domain" description="Flavodoxin-like" evidence="2">
    <location>
        <begin position="1"/>
        <end position="182"/>
    </location>
</feature>
<evidence type="ECO:0000256" key="1">
    <source>
        <dbReference type="ARBA" id="ARBA00006961"/>
    </source>
</evidence>
<dbReference type="EC" id="1.6.5.2" evidence="3"/>
<dbReference type="AlphaFoldDB" id="A0A7X0NNX1"/>
<dbReference type="PANTHER" id="PTHR30546">
    <property type="entry name" value="FLAVODOXIN-RELATED PROTEIN WRBA-RELATED"/>
    <property type="match status" value="1"/>
</dbReference>
<sequence>MIYYSATGNVHTLATTLAEGARKAGADVRLRKVAELAPPQAIASNQQWAQHAESTREMAEASIDDLLWADAVLLGTPTRYGTMASQLKQFIDTTGPAWQQGLLADKVYGAFGSAATAHGGHESTLLSLHTIFYHWGGIIVPPGYTDLVQFQVGTPYGTTHLDGKGEPGELTLESGRYQAQRVVETAAALRAGRSR</sequence>
<reference evidence="3 4" key="1">
    <citation type="submission" date="2020-08" db="EMBL/GenBank/DDBJ databases">
        <title>Sequencing the genomes of 1000 actinobacteria strains.</title>
        <authorList>
            <person name="Klenk H.-P."/>
        </authorList>
    </citation>
    <scope>NUCLEOTIDE SEQUENCE [LARGE SCALE GENOMIC DNA]</scope>
    <source>
        <strain evidence="3 4">DSM 43768</strain>
    </source>
</reference>
<comment type="similarity">
    <text evidence="1">Belongs to the WrbA family.</text>
</comment>
<dbReference type="InterPro" id="IPR005025">
    <property type="entry name" value="FMN_Rdtase-like_dom"/>
</dbReference>
<dbReference type="InterPro" id="IPR008254">
    <property type="entry name" value="Flavodoxin/NO_synth"/>
</dbReference>
<keyword evidence="4" id="KW-1185">Reference proteome</keyword>
<dbReference type="NCBIfam" id="NF002999">
    <property type="entry name" value="PRK03767.1"/>
    <property type="match status" value="1"/>
</dbReference>
<dbReference type="InterPro" id="IPR010089">
    <property type="entry name" value="Flavoprotein_WrbA-like"/>
</dbReference>
<dbReference type="Gene3D" id="3.40.50.360">
    <property type="match status" value="1"/>
</dbReference>
<dbReference type="GO" id="GO:0016020">
    <property type="term" value="C:membrane"/>
    <property type="evidence" value="ECO:0007669"/>
    <property type="project" value="TreeGrafter"/>
</dbReference>
<dbReference type="Pfam" id="PF03358">
    <property type="entry name" value="FMN_red"/>
    <property type="match status" value="1"/>
</dbReference>
<name>A0A7X0NNX1_9ACTN</name>
<dbReference type="PROSITE" id="PS50902">
    <property type="entry name" value="FLAVODOXIN_LIKE"/>
    <property type="match status" value="1"/>
</dbReference>
<organism evidence="3 4">
    <name type="scientific">Nonomuraea rubra</name>
    <dbReference type="NCBI Taxonomy" id="46180"/>
    <lineage>
        <taxon>Bacteria</taxon>
        <taxon>Bacillati</taxon>
        <taxon>Actinomycetota</taxon>
        <taxon>Actinomycetes</taxon>
        <taxon>Streptosporangiales</taxon>
        <taxon>Streptosporangiaceae</taxon>
        <taxon>Nonomuraea</taxon>
    </lineage>
</organism>
<evidence type="ECO:0000313" key="3">
    <source>
        <dbReference type="EMBL" id="MBB6546948.1"/>
    </source>
</evidence>
<gene>
    <name evidence="3" type="ORF">HD593_001743</name>
</gene>
<accession>A0A7X0NNX1</accession>
<dbReference type="SUPFAM" id="SSF52218">
    <property type="entry name" value="Flavoproteins"/>
    <property type="match status" value="1"/>
</dbReference>
<dbReference type="GO" id="GO:0010181">
    <property type="term" value="F:FMN binding"/>
    <property type="evidence" value="ECO:0007669"/>
    <property type="project" value="InterPro"/>
</dbReference>
<dbReference type="GO" id="GO:0003955">
    <property type="term" value="F:NAD(P)H dehydrogenase (quinone) activity"/>
    <property type="evidence" value="ECO:0007669"/>
    <property type="project" value="UniProtKB-EC"/>
</dbReference>
<evidence type="ECO:0000313" key="4">
    <source>
        <dbReference type="Proteomes" id="UP000565579"/>
    </source>
</evidence>
<dbReference type="PANTHER" id="PTHR30546:SF23">
    <property type="entry name" value="FLAVOPROTEIN-LIKE PROTEIN YCP4-RELATED"/>
    <property type="match status" value="1"/>
</dbReference>
<comment type="caution">
    <text evidence="3">The sequence shown here is derived from an EMBL/GenBank/DDBJ whole genome shotgun (WGS) entry which is preliminary data.</text>
</comment>
<keyword evidence="3" id="KW-0560">Oxidoreductase</keyword>
<dbReference type="EMBL" id="JACHMI010000001">
    <property type="protein sequence ID" value="MBB6546948.1"/>
    <property type="molecule type" value="Genomic_DNA"/>
</dbReference>
<protein>
    <submittedName>
        <fullName evidence="3">NAD(P)H dehydrogenase (Quinone)</fullName>
        <ecNumber evidence="3">1.6.5.2</ecNumber>
    </submittedName>
</protein>